<reference evidence="1" key="1">
    <citation type="journal article" date="2014" name="Front. Microbiol.">
        <title>High frequency of phylogenetically diverse reductive dehalogenase-homologous genes in deep subseafloor sedimentary metagenomes.</title>
        <authorList>
            <person name="Kawai M."/>
            <person name="Futagami T."/>
            <person name="Toyoda A."/>
            <person name="Takaki Y."/>
            <person name="Nishi S."/>
            <person name="Hori S."/>
            <person name="Arai W."/>
            <person name="Tsubouchi T."/>
            <person name="Morono Y."/>
            <person name="Uchiyama I."/>
            <person name="Ito T."/>
            <person name="Fujiyama A."/>
            <person name="Inagaki F."/>
            <person name="Takami H."/>
        </authorList>
    </citation>
    <scope>NUCLEOTIDE SEQUENCE</scope>
    <source>
        <strain evidence="1">Expedition CK06-06</strain>
    </source>
</reference>
<name>X1D534_9ZZZZ</name>
<dbReference type="AlphaFoldDB" id="X1D534"/>
<comment type="caution">
    <text evidence="1">The sequence shown here is derived from an EMBL/GenBank/DDBJ whole genome shotgun (WGS) entry which is preliminary data.</text>
</comment>
<sequence length="53" mass="6316">MEENNTCQACEKEYSRSEAIRSFGDVWWTPLYCSAVCYTNKLMEKNEKKKKPF</sequence>
<protein>
    <recommendedName>
        <fullName evidence="2">MYM-type domain-containing protein</fullName>
    </recommendedName>
</protein>
<organism evidence="1">
    <name type="scientific">marine sediment metagenome</name>
    <dbReference type="NCBI Taxonomy" id="412755"/>
    <lineage>
        <taxon>unclassified sequences</taxon>
        <taxon>metagenomes</taxon>
        <taxon>ecological metagenomes</taxon>
    </lineage>
</organism>
<proteinExistence type="predicted"/>
<feature type="non-terminal residue" evidence="1">
    <location>
        <position position="53"/>
    </location>
</feature>
<evidence type="ECO:0008006" key="2">
    <source>
        <dbReference type="Google" id="ProtNLM"/>
    </source>
</evidence>
<gene>
    <name evidence="1" type="ORF">S01H4_48412</name>
</gene>
<dbReference type="EMBL" id="BART01027290">
    <property type="protein sequence ID" value="GAG91556.1"/>
    <property type="molecule type" value="Genomic_DNA"/>
</dbReference>
<accession>X1D534</accession>
<evidence type="ECO:0000313" key="1">
    <source>
        <dbReference type="EMBL" id="GAG91556.1"/>
    </source>
</evidence>